<dbReference type="InterPro" id="IPR004358">
    <property type="entry name" value="Sig_transdc_His_kin-like_C"/>
</dbReference>
<evidence type="ECO:0000259" key="17">
    <source>
        <dbReference type="PROSITE" id="PS50885"/>
    </source>
</evidence>
<evidence type="ECO:0000256" key="3">
    <source>
        <dbReference type="ARBA" id="ARBA00012438"/>
    </source>
</evidence>
<dbReference type="InterPro" id="IPR005467">
    <property type="entry name" value="His_kinase_dom"/>
</dbReference>
<evidence type="ECO:0000313" key="19">
    <source>
        <dbReference type="Proteomes" id="UP001162881"/>
    </source>
</evidence>
<dbReference type="SMART" id="SM00387">
    <property type="entry name" value="HATPase_c"/>
    <property type="match status" value="1"/>
</dbReference>
<dbReference type="Pfam" id="PF02518">
    <property type="entry name" value="HATPase_c"/>
    <property type="match status" value="1"/>
</dbReference>
<feature type="domain" description="Histidine kinase" evidence="16">
    <location>
        <begin position="229"/>
        <end position="424"/>
    </location>
</feature>
<dbReference type="GO" id="GO:0005524">
    <property type="term" value="F:ATP binding"/>
    <property type="evidence" value="ECO:0007669"/>
    <property type="project" value="UniProtKB-KW"/>
</dbReference>
<evidence type="ECO:0000256" key="10">
    <source>
        <dbReference type="ARBA" id="ARBA00022777"/>
    </source>
</evidence>
<dbReference type="SMART" id="SM00304">
    <property type="entry name" value="HAMP"/>
    <property type="match status" value="1"/>
</dbReference>
<dbReference type="InterPro" id="IPR003661">
    <property type="entry name" value="HisK_dim/P_dom"/>
</dbReference>
<dbReference type="InterPro" id="IPR036890">
    <property type="entry name" value="HATPase_C_sf"/>
</dbReference>
<dbReference type="PRINTS" id="PR00344">
    <property type="entry name" value="BCTRLSENSOR"/>
</dbReference>
<protein>
    <recommendedName>
        <fullName evidence="3">histidine kinase</fullName>
        <ecNumber evidence="3">2.7.13.3</ecNumber>
    </recommendedName>
</protein>
<keyword evidence="12 15" id="KW-1133">Transmembrane helix</keyword>
<name>A0ABT0BD16_9SPHN</name>
<evidence type="ECO:0000256" key="12">
    <source>
        <dbReference type="ARBA" id="ARBA00022989"/>
    </source>
</evidence>
<keyword evidence="11 18" id="KW-0067">ATP-binding</keyword>
<dbReference type="RefSeq" id="WP_244018864.1">
    <property type="nucleotide sequence ID" value="NZ_JALHLF010000023.1"/>
</dbReference>
<evidence type="ECO:0000256" key="9">
    <source>
        <dbReference type="ARBA" id="ARBA00022741"/>
    </source>
</evidence>
<gene>
    <name evidence="18" type="ORF">MTR62_08275</name>
</gene>
<evidence type="ECO:0000256" key="5">
    <source>
        <dbReference type="ARBA" id="ARBA00022519"/>
    </source>
</evidence>
<dbReference type="InterPro" id="IPR003660">
    <property type="entry name" value="HAMP_dom"/>
</dbReference>
<keyword evidence="8 15" id="KW-0812">Transmembrane</keyword>
<dbReference type="SUPFAM" id="SSF55874">
    <property type="entry name" value="ATPase domain of HSP90 chaperone/DNA topoisomerase II/histidine kinase"/>
    <property type="match status" value="1"/>
</dbReference>
<dbReference type="EC" id="2.7.13.3" evidence="3"/>
<keyword evidence="9" id="KW-0547">Nucleotide-binding</keyword>
<keyword evidence="19" id="KW-1185">Reference proteome</keyword>
<evidence type="ECO:0000256" key="4">
    <source>
        <dbReference type="ARBA" id="ARBA00022475"/>
    </source>
</evidence>
<comment type="subcellular location">
    <subcellularLocation>
        <location evidence="2">Cell inner membrane</location>
        <topology evidence="2">Multi-pass membrane protein</topology>
    </subcellularLocation>
</comment>
<keyword evidence="10" id="KW-0418">Kinase</keyword>
<dbReference type="Proteomes" id="UP001162881">
    <property type="component" value="Unassembled WGS sequence"/>
</dbReference>
<dbReference type="PANTHER" id="PTHR44936">
    <property type="entry name" value="SENSOR PROTEIN CREC"/>
    <property type="match status" value="1"/>
</dbReference>
<evidence type="ECO:0000256" key="2">
    <source>
        <dbReference type="ARBA" id="ARBA00004429"/>
    </source>
</evidence>
<evidence type="ECO:0000256" key="6">
    <source>
        <dbReference type="ARBA" id="ARBA00022553"/>
    </source>
</evidence>
<evidence type="ECO:0000256" key="11">
    <source>
        <dbReference type="ARBA" id="ARBA00022840"/>
    </source>
</evidence>
<dbReference type="InterPro" id="IPR036097">
    <property type="entry name" value="HisK_dim/P_sf"/>
</dbReference>
<evidence type="ECO:0000256" key="8">
    <source>
        <dbReference type="ARBA" id="ARBA00022692"/>
    </source>
</evidence>
<keyword evidence="7" id="KW-0808">Transferase</keyword>
<dbReference type="PROSITE" id="PS50109">
    <property type="entry name" value="HIS_KIN"/>
    <property type="match status" value="1"/>
</dbReference>
<dbReference type="SMART" id="SM00388">
    <property type="entry name" value="HisKA"/>
    <property type="match status" value="1"/>
</dbReference>
<organism evidence="18 19">
    <name type="scientific">Novosphingobium organovorum</name>
    <dbReference type="NCBI Taxonomy" id="2930092"/>
    <lineage>
        <taxon>Bacteria</taxon>
        <taxon>Pseudomonadati</taxon>
        <taxon>Pseudomonadota</taxon>
        <taxon>Alphaproteobacteria</taxon>
        <taxon>Sphingomonadales</taxon>
        <taxon>Sphingomonadaceae</taxon>
        <taxon>Novosphingobium</taxon>
    </lineage>
</organism>
<keyword evidence="6" id="KW-0597">Phosphoprotein</keyword>
<evidence type="ECO:0000256" key="15">
    <source>
        <dbReference type="SAM" id="Phobius"/>
    </source>
</evidence>
<dbReference type="InterPro" id="IPR003594">
    <property type="entry name" value="HATPase_dom"/>
</dbReference>
<evidence type="ECO:0000256" key="13">
    <source>
        <dbReference type="ARBA" id="ARBA00023012"/>
    </source>
</evidence>
<dbReference type="PROSITE" id="PS50885">
    <property type="entry name" value="HAMP"/>
    <property type="match status" value="1"/>
</dbReference>
<keyword evidence="4" id="KW-1003">Cell membrane</keyword>
<dbReference type="Gene3D" id="1.10.287.130">
    <property type="match status" value="1"/>
</dbReference>
<keyword evidence="5" id="KW-0997">Cell inner membrane</keyword>
<comment type="caution">
    <text evidence="18">The sequence shown here is derived from an EMBL/GenBank/DDBJ whole genome shotgun (WGS) entry which is preliminary data.</text>
</comment>
<feature type="transmembrane region" description="Helical" evidence="15">
    <location>
        <begin position="152"/>
        <end position="171"/>
    </location>
</feature>
<proteinExistence type="predicted"/>
<comment type="catalytic activity">
    <reaction evidence="1">
        <text>ATP + protein L-histidine = ADP + protein N-phospho-L-histidine.</text>
        <dbReference type="EC" id="2.7.13.3"/>
    </reaction>
</comment>
<dbReference type="EMBL" id="JALHLF010000023">
    <property type="protein sequence ID" value="MCJ2182684.1"/>
    <property type="molecule type" value="Genomic_DNA"/>
</dbReference>
<dbReference type="InterPro" id="IPR050980">
    <property type="entry name" value="2C_sensor_his_kinase"/>
</dbReference>
<sequence>MAVSALIALLAMDTVRQHEFHEIQKEQAAKSVADIAGRIRNDPQMLERQFRQGMILGAHLTSPGWTMHDPDPALAGYVKARLGADTPVLIRRMPASECFFDVFKRDTAAGISHSMFPDCWYVQLTDTKGAVHLFAVDLLPERPMGVLFGPPYIELIILAGALLGIIAARIATAPLRRMESAARTFSLIADVEPIPVTGPSEVKATLATFNIMQQRVREALRERTQILASITHDLQTPLTRLRLRLEQVEPEELRERLIDDLSATLRMVREGLDLASSSETREPWSVVDIDSILSSLAEDSIDLGRDVRFTKGAGVQARVKPGALARCLGNLTDNAIKYAGAAELASYRDGKELVVAVMDRGPAMSDEEIAIAFQPFSRLSRQAGGTGIGLSIARAQAETFGARITLQRRNGGGLIAQVRLPLVLLQFD</sequence>
<evidence type="ECO:0000256" key="7">
    <source>
        <dbReference type="ARBA" id="ARBA00022679"/>
    </source>
</evidence>
<dbReference type="CDD" id="cd00082">
    <property type="entry name" value="HisKA"/>
    <property type="match status" value="1"/>
</dbReference>
<dbReference type="PANTHER" id="PTHR44936:SF5">
    <property type="entry name" value="SENSOR HISTIDINE KINASE ENVZ"/>
    <property type="match status" value="1"/>
</dbReference>
<evidence type="ECO:0000256" key="14">
    <source>
        <dbReference type="ARBA" id="ARBA00023136"/>
    </source>
</evidence>
<dbReference type="Gene3D" id="3.30.565.10">
    <property type="entry name" value="Histidine kinase-like ATPase, C-terminal domain"/>
    <property type="match status" value="1"/>
</dbReference>
<evidence type="ECO:0000259" key="16">
    <source>
        <dbReference type="PROSITE" id="PS50109"/>
    </source>
</evidence>
<keyword evidence="13" id="KW-0902">Two-component regulatory system</keyword>
<reference evidence="18" key="1">
    <citation type="submission" date="2022-03" db="EMBL/GenBank/DDBJ databases">
        <title>Identification of a novel bacterium isolated from mangrove sediments.</title>
        <authorList>
            <person name="Pan X."/>
        </authorList>
    </citation>
    <scope>NUCLEOTIDE SEQUENCE</scope>
    <source>
        <strain evidence="18">B1949</strain>
    </source>
</reference>
<evidence type="ECO:0000256" key="1">
    <source>
        <dbReference type="ARBA" id="ARBA00000085"/>
    </source>
</evidence>
<dbReference type="SUPFAM" id="SSF47384">
    <property type="entry name" value="Homodimeric domain of signal transducing histidine kinase"/>
    <property type="match status" value="1"/>
</dbReference>
<evidence type="ECO:0000313" key="18">
    <source>
        <dbReference type="EMBL" id="MCJ2182684.1"/>
    </source>
</evidence>
<keyword evidence="14 15" id="KW-0472">Membrane</keyword>
<accession>A0ABT0BD16</accession>
<feature type="domain" description="HAMP" evidence="17">
    <location>
        <begin position="169"/>
        <end position="221"/>
    </location>
</feature>